<keyword evidence="3" id="KW-0564">Palmitate</keyword>
<keyword evidence="1 5" id="KW-0732">Signal</keyword>
<evidence type="ECO:0000313" key="7">
    <source>
        <dbReference type="EMBL" id="MBK4716780.1"/>
    </source>
</evidence>
<keyword evidence="8" id="KW-1185">Reference proteome</keyword>
<proteinExistence type="predicted"/>
<keyword evidence="4" id="KW-0449">Lipoprotein</keyword>
<evidence type="ECO:0000313" key="8">
    <source>
        <dbReference type="Proteomes" id="UP000659047"/>
    </source>
</evidence>
<keyword evidence="2" id="KW-0472">Membrane</keyword>
<feature type="chain" id="PRO_5035472288" evidence="5">
    <location>
        <begin position="22"/>
        <end position="109"/>
    </location>
</feature>
<evidence type="ECO:0000256" key="4">
    <source>
        <dbReference type="ARBA" id="ARBA00023288"/>
    </source>
</evidence>
<dbReference type="SUPFAM" id="SSF141488">
    <property type="entry name" value="YdhA-like"/>
    <property type="match status" value="1"/>
</dbReference>
<gene>
    <name evidence="7" type="ORF">JJB97_15865</name>
</gene>
<dbReference type="Proteomes" id="UP000659047">
    <property type="component" value="Unassembled WGS sequence"/>
</dbReference>
<evidence type="ECO:0000256" key="3">
    <source>
        <dbReference type="ARBA" id="ARBA00023139"/>
    </source>
</evidence>
<evidence type="ECO:0000259" key="6">
    <source>
        <dbReference type="Pfam" id="PF09864"/>
    </source>
</evidence>
<accession>A0A8K0V829</accession>
<evidence type="ECO:0000256" key="2">
    <source>
        <dbReference type="ARBA" id="ARBA00023136"/>
    </source>
</evidence>
<reference evidence="7" key="1">
    <citation type="submission" date="2021-01" db="EMBL/GenBank/DDBJ databases">
        <title>Intestinitalea alba gen. nov., sp. nov., a novel genus of the family Enterobacteriaceae, isolated from the gut of the plastic-eating mealworm Tenebrio molitor L.</title>
        <authorList>
            <person name="Yang Y."/>
        </authorList>
    </citation>
    <scope>NUCLEOTIDE SEQUENCE</scope>
    <source>
        <strain evidence="7">BIT-L3</strain>
    </source>
</reference>
<name>A0A8K0V829_9ENTR</name>
<sequence>MKKMLALTLPLLLTGCSYSNALYSIMMNKMHTDTLQYRCDEEPLTVMRDNAGQQVSFVYDNNALTLKQGLSALGERYTDGIYVFWEKGDSASVYRYDRVVLNNCRRQSS</sequence>
<protein>
    <submittedName>
        <fullName evidence="7">MliC family protein</fullName>
    </submittedName>
</protein>
<evidence type="ECO:0000256" key="1">
    <source>
        <dbReference type="ARBA" id="ARBA00022729"/>
    </source>
</evidence>
<dbReference type="InterPro" id="IPR018660">
    <property type="entry name" value="MliC"/>
</dbReference>
<dbReference type="InterPro" id="IPR036328">
    <property type="entry name" value="MliC_sf"/>
</dbReference>
<dbReference type="Gene3D" id="2.40.128.200">
    <property type="match status" value="1"/>
</dbReference>
<comment type="caution">
    <text evidence="7">The sequence shown here is derived from an EMBL/GenBank/DDBJ whole genome shotgun (WGS) entry which is preliminary data.</text>
</comment>
<dbReference type="PROSITE" id="PS51257">
    <property type="entry name" value="PROKAR_LIPOPROTEIN"/>
    <property type="match status" value="1"/>
</dbReference>
<evidence type="ECO:0000256" key="5">
    <source>
        <dbReference type="SAM" id="SignalP"/>
    </source>
</evidence>
<feature type="domain" description="C-type lysozyme inhibitor" evidence="6">
    <location>
        <begin position="37"/>
        <end position="99"/>
    </location>
</feature>
<dbReference type="AlphaFoldDB" id="A0A8K0V829"/>
<dbReference type="EMBL" id="JAEPBH010000053">
    <property type="protein sequence ID" value="MBK4716780.1"/>
    <property type="molecule type" value="Genomic_DNA"/>
</dbReference>
<organism evidence="7 8">
    <name type="scientific">Tenebrionibacter intestinalis</name>
    <dbReference type="NCBI Taxonomy" id="2799638"/>
    <lineage>
        <taxon>Bacteria</taxon>
        <taxon>Pseudomonadati</taxon>
        <taxon>Pseudomonadota</taxon>
        <taxon>Gammaproteobacteria</taxon>
        <taxon>Enterobacterales</taxon>
        <taxon>Enterobacteriaceae</taxon>
        <taxon>Tenebrionibacter/Tenebrionicola group</taxon>
        <taxon>Tenebrionibacter</taxon>
    </lineage>
</organism>
<dbReference type="Pfam" id="PF09864">
    <property type="entry name" value="MliC"/>
    <property type="match status" value="1"/>
</dbReference>
<dbReference type="RefSeq" id="WP_238715046.1">
    <property type="nucleotide sequence ID" value="NZ_JAEPBH010000053.1"/>
</dbReference>
<feature type="signal peptide" evidence="5">
    <location>
        <begin position="1"/>
        <end position="21"/>
    </location>
</feature>